<evidence type="ECO:0000259" key="1">
    <source>
        <dbReference type="PROSITE" id="PS51186"/>
    </source>
</evidence>
<dbReference type="Gene3D" id="3.40.630.30">
    <property type="match status" value="1"/>
</dbReference>
<reference evidence="2 3" key="1">
    <citation type="submission" date="2017-03" db="EMBL/GenBank/DDBJ databases">
        <title>Genome sequencing of Shewanella japonica KCTC 22435.</title>
        <authorList>
            <person name="Kim K.M."/>
        </authorList>
    </citation>
    <scope>NUCLEOTIDE SEQUENCE [LARGE SCALE GENOMIC DNA]</scope>
    <source>
        <strain evidence="2 3">KCTC 22435</strain>
    </source>
</reference>
<dbReference type="CDD" id="cd04301">
    <property type="entry name" value="NAT_SF"/>
    <property type="match status" value="1"/>
</dbReference>
<evidence type="ECO:0000313" key="3">
    <source>
        <dbReference type="Proteomes" id="UP000191820"/>
    </source>
</evidence>
<dbReference type="PANTHER" id="PTHR43233">
    <property type="entry name" value="FAMILY N-ACETYLTRANSFERASE, PUTATIVE (AFU_ORTHOLOGUE AFUA_6G03350)-RELATED"/>
    <property type="match status" value="1"/>
</dbReference>
<protein>
    <submittedName>
        <fullName evidence="2">Ribosomal-protein-alanine acetyltransferase</fullName>
    </submittedName>
</protein>
<dbReference type="EMBL" id="CP020472">
    <property type="protein sequence ID" value="ARD22436.1"/>
    <property type="molecule type" value="Genomic_DNA"/>
</dbReference>
<name>A0ABM6JLV8_9GAMM</name>
<proteinExistence type="predicted"/>
<feature type="domain" description="N-acetyltransferase" evidence="1">
    <location>
        <begin position="20"/>
        <end position="154"/>
    </location>
</feature>
<dbReference type="Proteomes" id="UP000191820">
    <property type="component" value="Chromosome"/>
</dbReference>
<sequence>MDEIKGIFKSWHNEVDTKLVFNFTLNAPSAEEFNRLRAETGWGSAPVDTVNNSLNNSLFFVCVFHETRLIATGRVIGDGGLFFYIQDVIVAKAYQGNGLGHFIMQAIEMYLTQQVTQGTTVGLFCAQGKEGFYKKYQYLVRDGSELGFGMCKVY</sequence>
<dbReference type="InterPro" id="IPR053144">
    <property type="entry name" value="Acetyltransferase_Butenolide"/>
</dbReference>
<dbReference type="PROSITE" id="PS51186">
    <property type="entry name" value="GNAT"/>
    <property type="match status" value="1"/>
</dbReference>
<dbReference type="InterPro" id="IPR000182">
    <property type="entry name" value="GNAT_dom"/>
</dbReference>
<dbReference type="PANTHER" id="PTHR43233:SF1">
    <property type="entry name" value="FAMILY N-ACETYLTRANSFERASE, PUTATIVE (AFU_ORTHOLOGUE AFUA_6G03350)-RELATED"/>
    <property type="match status" value="1"/>
</dbReference>
<dbReference type="Pfam" id="PF00583">
    <property type="entry name" value="Acetyltransf_1"/>
    <property type="match status" value="1"/>
</dbReference>
<keyword evidence="3" id="KW-1185">Reference proteome</keyword>
<organism evidence="2 3">
    <name type="scientific">Shewanella japonica</name>
    <dbReference type="NCBI Taxonomy" id="93973"/>
    <lineage>
        <taxon>Bacteria</taxon>
        <taxon>Pseudomonadati</taxon>
        <taxon>Pseudomonadota</taxon>
        <taxon>Gammaproteobacteria</taxon>
        <taxon>Alteromonadales</taxon>
        <taxon>Shewanellaceae</taxon>
        <taxon>Shewanella</taxon>
    </lineage>
</organism>
<dbReference type="RefSeq" id="WP_080915773.1">
    <property type="nucleotide sequence ID" value="NZ_CP020472.1"/>
</dbReference>
<dbReference type="SUPFAM" id="SSF55729">
    <property type="entry name" value="Acyl-CoA N-acyltransferases (Nat)"/>
    <property type="match status" value="1"/>
</dbReference>
<accession>A0ABM6JLV8</accession>
<dbReference type="InterPro" id="IPR016181">
    <property type="entry name" value="Acyl_CoA_acyltransferase"/>
</dbReference>
<evidence type="ECO:0000313" key="2">
    <source>
        <dbReference type="EMBL" id="ARD22436.1"/>
    </source>
</evidence>
<gene>
    <name evidence="2" type="ORF">SJ2017_2138</name>
</gene>